<evidence type="ECO:0000256" key="4">
    <source>
        <dbReference type="ARBA" id="ARBA00023136"/>
    </source>
</evidence>
<dbReference type="RefSeq" id="WP_109306157.1">
    <property type="nucleotide sequence ID" value="NZ_BJUF01000034.1"/>
</dbReference>
<dbReference type="Proteomes" id="UP000245938">
    <property type="component" value="Unassembled WGS sequence"/>
</dbReference>
<keyword evidence="3 5" id="KW-1133">Transmembrane helix</keyword>
<gene>
    <name evidence="6" type="ORF">DEX24_09335</name>
</gene>
<reference evidence="6 7" key="1">
    <citation type="submission" date="2018-05" db="EMBL/GenBank/DDBJ databases">
        <title>Kurthia sibirica genome sequence.</title>
        <authorList>
            <person name="Maclea K.S."/>
            <person name="Goen A.E."/>
        </authorList>
    </citation>
    <scope>NUCLEOTIDE SEQUENCE [LARGE SCALE GENOMIC DNA]</scope>
    <source>
        <strain evidence="6 7">ATCC 49154</strain>
    </source>
</reference>
<keyword evidence="4 5" id="KW-0472">Membrane</keyword>
<feature type="transmembrane region" description="Helical" evidence="5">
    <location>
        <begin position="12"/>
        <end position="30"/>
    </location>
</feature>
<keyword evidence="7" id="KW-1185">Reference proteome</keyword>
<evidence type="ECO:0000313" key="6">
    <source>
        <dbReference type="EMBL" id="PWI25309.1"/>
    </source>
</evidence>
<dbReference type="InterPro" id="IPR020912">
    <property type="entry name" value="UPF0295"/>
</dbReference>
<dbReference type="AlphaFoldDB" id="A0A2U3ALB6"/>
<accession>A0A2U3ALB6</accession>
<dbReference type="NCBIfam" id="NF002796">
    <property type="entry name" value="PRK02935.1"/>
    <property type="match status" value="1"/>
</dbReference>
<proteinExistence type="predicted"/>
<organism evidence="6 7">
    <name type="scientific">Kurthia sibirica</name>
    <dbReference type="NCBI Taxonomy" id="202750"/>
    <lineage>
        <taxon>Bacteria</taxon>
        <taxon>Bacillati</taxon>
        <taxon>Bacillota</taxon>
        <taxon>Bacilli</taxon>
        <taxon>Bacillales</taxon>
        <taxon>Caryophanaceae</taxon>
        <taxon>Kurthia</taxon>
    </lineage>
</organism>
<keyword evidence="2 5" id="KW-0812">Transmembrane</keyword>
<evidence type="ECO:0000256" key="5">
    <source>
        <dbReference type="SAM" id="Phobius"/>
    </source>
</evidence>
<keyword evidence="1" id="KW-1003">Cell membrane</keyword>
<feature type="transmembrane region" description="Helical" evidence="5">
    <location>
        <begin position="36"/>
        <end position="60"/>
    </location>
</feature>
<name>A0A2U3ALB6_9BACL</name>
<sequence length="124" mass="13953">MKPYKNKINKIRSFALSLIFIGFVIMYGAIFFKENAVLVIIFMTLGLLCIIGSTATYAWIGLLSTRAIVVACPSCQKHTKVLGRVDMCMYCNEPLTLDPNLIGKEFDQSYNNKTKSKTQEIDSK</sequence>
<evidence type="ECO:0000313" key="7">
    <source>
        <dbReference type="Proteomes" id="UP000245938"/>
    </source>
</evidence>
<comment type="caution">
    <text evidence="6">The sequence shown here is derived from an EMBL/GenBank/DDBJ whole genome shotgun (WGS) entry which is preliminary data.</text>
</comment>
<evidence type="ECO:0000256" key="1">
    <source>
        <dbReference type="ARBA" id="ARBA00022475"/>
    </source>
</evidence>
<dbReference type="EMBL" id="QFVR01000010">
    <property type="protein sequence ID" value="PWI25309.1"/>
    <property type="molecule type" value="Genomic_DNA"/>
</dbReference>
<protein>
    <submittedName>
        <fullName evidence="6">Uncharacterized protein</fullName>
    </submittedName>
</protein>
<evidence type="ECO:0000256" key="3">
    <source>
        <dbReference type="ARBA" id="ARBA00022989"/>
    </source>
</evidence>
<evidence type="ECO:0000256" key="2">
    <source>
        <dbReference type="ARBA" id="ARBA00022692"/>
    </source>
</evidence>
<dbReference type="Pfam" id="PF11023">
    <property type="entry name" value="DUF2614"/>
    <property type="match status" value="1"/>
</dbReference>
<dbReference type="OrthoDB" id="1653848at2"/>